<dbReference type="OrthoDB" id="9807519at2"/>
<dbReference type="Pfam" id="PF00652">
    <property type="entry name" value="Ricin_B_lectin"/>
    <property type="match status" value="1"/>
</dbReference>
<proteinExistence type="inferred from homology"/>
<keyword evidence="3" id="KW-0746">Sphingolipid metabolism</keyword>
<evidence type="ECO:0000256" key="4">
    <source>
        <dbReference type="ARBA" id="ARBA00022963"/>
    </source>
</evidence>
<dbReference type="Gene3D" id="2.80.10.50">
    <property type="match status" value="1"/>
</dbReference>
<evidence type="ECO:0000259" key="7">
    <source>
        <dbReference type="SMART" id="SM00458"/>
    </source>
</evidence>
<keyword evidence="3" id="KW-0443">Lipid metabolism</keyword>
<dbReference type="SUPFAM" id="SSF51445">
    <property type="entry name" value="(Trans)glycosidases"/>
    <property type="match status" value="1"/>
</dbReference>
<dbReference type="InterPro" id="IPR001286">
    <property type="entry name" value="Glyco_hydro_59"/>
</dbReference>
<dbReference type="CAZy" id="GH59">
    <property type="family name" value="Glycoside Hydrolase Family 59"/>
</dbReference>
<evidence type="ECO:0000256" key="3">
    <source>
        <dbReference type="ARBA" id="ARBA00022919"/>
    </source>
</evidence>
<dbReference type="InterPro" id="IPR013320">
    <property type="entry name" value="ConA-like_dom_sf"/>
</dbReference>
<keyword evidence="9" id="KW-1185">Reference proteome</keyword>
<dbReference type="KEGG" id="cai:Caci_7107"/>
<dbReference type="Gene3D" id="3.20.20.70">
    <property type="entry name" value="Aldolase class I"/>
    <property type="match status" value="1"/>
</dbReference>
<dbReference type="GO" id="GO:0004336">
    <property type="term" value="F:galactosylceramidase activity"/>
    <property type="evidence" value="ECO:0007669"/>
    <property type="project" value="UniProtKB-EC"/>
</dbReference>
<evidence type="ECO:0000256" key="2">
    <source>
        <dbReference type="ARBA" id="ARBA00012657"/>
    </source>
</evidence>
<evidence type="ECO:0000256" key="1">
    <source>
        <dbReference type="ARBA" id="ARBA00005637"/>
    </source>
</evidence>
<dbReference type="InterPro" id="IPR013785">
    <property type="entry name" value="Aldolase_TIM"/>
</dbReference>
<dbReference type="EMBL" id="CP001700">
    <property type="protein sequence ID" value="ACU75937.1"/>
    <property type="molecule type" value="Genomic_DNA"/>
</dbReference>
<keyword evidence="6" id="KW-0732">Signal</keyword>
<dbReference type="GO" id="GO:0016020">
    <property type="term" value="C:membrane"/>
    <property type="evidence" value="ECO:0007669"/>
    <property type="project" value="GOC"/>
</dbReference>
<dbReference type="eggNOG" id="COG5520">
    <property type="taxonomic scope" value="Bacteria"/>
</dbReference>
<dbReference type="Proteomes" id="UP000000851">
    <property type="component" value="Chromosome"/>
</dbReference>
<dbReference type="InterPro" id="IPR049162">
    <property type="entry name" value="GH59_C"/>
</dbReference>
<dbReference type="InParanoid" id="C7Q5G8"/>
<sequence length="803" mass="84729" precursor="true">MSPAARQRTALAATLTLLLSILTTWAVASPPAHAATSTTVTVDGGSAGRTFDGIGAISGGGGNSRLLVDYPEPERTQILDYLFKPGYGASLQILKIEIGGDTNSTDGAEASHEHSRGVVDCNQGYEWWLAEQAKARNPNIKIYGLAWGAPGWINGGFWSTDTINYLMDWFGCAAKHNLPVDYLGGWNERDYNAAWYENLKSALVSHGYGATKVVGADSGWGVADTMTSDSSFNNAVDIVGVHYPCGYGSAFTSCTSTSNAVNLNKPLWASENGSESTDGSSTFGAPSIARALNRDYIDGKMTAYINWPLVSAIYPNLHYADQGLGIANQPWSGNYYIGKTTWVMAQTSQFTAPGWKYLDSGSGFLGGNRANGSYVSLKSSNGRDYSTVVETMDATAAQTMTVKVAGGLSSGAVHVWQTNVNSGSSSDWFVHSGDVTPSGGSYTVTLQPGYVYTFTTTTGQGKGVTSPPAASAMPLPYTNTFNTAATTTSPLYFSDMNGAFQTAPCDAGRAGTCLRQMAAYQPIRWTGESYDAPYTLIGDQTWSNYTVKTDALFEQAGSVELIGRANLQGTNNNGLNAYHLRVGNSGAWSIVKSDNAWNFTTLASGTIASLGLNTWHTVAFQLNGSTLTASVDGKTVGSVNDSTWTNGQAGLGVTGYQTEEFSNFSITPGSSQVVHQGPVTSAQAGKCVDDNAGSTADGTHVQMYDCNNSAAQNWFWANGYLQLNGASGKCVDVTGNGSANGTLVELWDCNGGANQQWAPQANGELVGVGSGKCLDDPGFNTANSTQLEIWDCNGGANQRWTVP</sequence>
<evidence type="ECO:0000256" key="6">
    <source>
        <dbReference type="SAM" id="SignalP"/>
    </source>
</evidence>
<dbReference type="HOGENOM" id="CLU_015456_1_0_11"/>
<dbReference type="InterPro" id="IPR000772">
    <property type="entry name" value="Ricin_B_lectin"/>
</dbReference>
<feature type="chain" id="PRO_5002982907" description="galactosylceramidase" evidence="6">
    <location>
        <begin position="35"/>
        <end position="803"/>
    </location>
</feature>
<dbReference type="GO" id="GO:0005764">
    <property type="term" value="C:lysosome"/>
    <property type="evidence" value="ECO:0007669"/>
    <property type="project" value="TreeGrafter"/>
</dbReference>
<gene>
    <name evidence="8" type="ordered locus">Caci_7107</name>
</gene>
<dbReference type="Gene3D" id="3.20.20.80">
    <property type="entry name" value="Glycosidases"/>
    <property type="match status" value="1"/>
</dbReference>
<keyword evidence="4" id="KW-0442">Lipid degradation</keyword>
<dbReference type="CDD" id="cd23451">
    <property type="entry name" value="beta-trefoil_Ricin_laminarinase"/>
    <property type="match status" value="1"/>
</dbReference>
<keyword evidence="8" id="KW-0326">Glycosidase</keyword>
<dbReference type="SUPFAM" id="SSF49899">
    <property type="entry name" value="Concanavalin A-like lectins/glucanases"/>
    <property type="match status" value="1"/>
</dbReference>
<comment type="similarity">
    <text evidence="1">Belongs to the glycosyl hydrolase 59 family.</text>
</comment>
<dbReference type="AlphaFoldDB" id="C7Q5G8"/>
<keyword evidence="8" id="KW-0378">Hydrolase</keyword>
<dbReference type="PROSITE" id="PS50231">
    <property type="entry name" value="RICIN_B_LECTIN"/>
    <property type="match status" value="1"/>
</dbReference>
<dbReference type="Gene3D" id="2.60.120.560">
    <property type="entry name" value="Exo-inulinase, domain 1"/>
    <property type="match status" value="1"/>
</dbReference>
<evidence type="ECO:0000313" key="9">
    <source>
        <dbReference type="Proteomes" id="UP000000851"/>
    </source>
</evidence>
<dbReference type="Pfam" id="PF02057">
    <property type="entry name" value="Glyco_hydro_59"/>
    <property type="match status" value="1"/>
</dbReference>
<dbReference type="PANTHER" id="PTHR15172:SF1">
    <property type="entry name" value="GALACTOCEREBROSIDASE"/>
    <property type="match status" value="1"/>
</dbReference>
<dbReference type="PANTHER" id="PTHR15172">
    <property type="entry name" value="GALACTOCEREBROSIDASE"/>
    <property type="match status" value="1"/>
</dbReference>
<dbReference type="InterPro" id="IPR049161">
    <property type="entry name" value="GH59_cat"/>
</dbReference>
<organism evidence="8 9">
    <name type="scientific">Catenulispora acidiphila (strain DSM 44928 / JCM 14897 / NBRC 102108 / NRRL B-24433 / ID139908)</name>
    <dbReference type="NCBI Taxonomy" id="479433"/>
    <lineage>
        <taxon>Bacteria</taxon>
        <taxon>Bacillati</taxon>
        <taxon>Actinomycetota</taxon>
        <taxon>Actinomycetes</taxon>
        <taxon>Catenulisporales</taxon>
        <taxon>Catenulisporaceae</taxon>
        <taxon>Catenulispora</taxon>
    </lineage>
</organism>
<accession>C7Q5G8</accession>
<feature type="domain" description="Ricin B lectin" evidence="7">
    <location>
        <begin position="677"/>
        <end position="803"/>
    </location>
</feature>
<evidence type="ECO:0000256" key="5">
    <source>
        <dbReference type="ARBA" id="ARBA00033098"/>
    </source>
</evidence>
<dbReference type="SMART" id="SM00458">
    <property type="entry name" value="RICIN"/>
    <property type="match status" value="1"/>
</dbReference>
<dbReference type="EC" id="3.2.1.46" evidence="2"/>
<dbReference type="InterPro" id="IPR017853">
    <property type="entry name" value="GH"/>
</dbReference>
<dbReference type="CAZy" id="CBM13">
    <property type="family name" value="Carbohydrate-Binding Module Family 13"/>
</dbReference>
<dbReference type="SUPFAM" id="SSF50370">
    <property type="entry name" value="Ricin B-like lectins"/>
    <property type="match status" value="1"/>
</dbReference>
<dbReference type="PRINTS" id="PR00850">
    <property type="entry name" value="GLHYDRLASE59"/>
</dbReference>
<evidence type="ECO:0000313" key="8">
    <source>
        <dbReference type="EMBL" id="ACU75937.1"/>
    </source>
</evidence>
<dbReference type="InterPro" id="IPR035992">
    <property type="entry name" value="Ricin_B-like_lectins"/>
</dbReference>
<feature type="signal peptide" evidence="6">
    <location>
        <begin position="1"/>
        <end position="34"/>
    </location>
</feature>
<dbReference type="RefSeq" id="WP_015795665.1">
    <property type="nucleotide sequence ID" value="NC_013131.1"/>
</dbReference>
<reference evidence="8 9" key="1">
    <citation type="journal article" date="2009" name="Stand. Genomic Sci.">
        <title>Complete genome sequence of Catenulispora acidiphila type strain (ID 139908).</title>
        <authorList>
            <person name="Copeland A."/>
            <person name="Lapidus A."/>
            <person name="Glavina Del Rio T."/>
            <person name="Nolan M."/>
            <person name="Lucas S."/>
            <person name="Chen F."/>
            <person name="Tice H."/>
            <person name="Cheng J.F."/>
            <person name="Bruce D."/>
            <person name="Goodwin L."/>
            <person name="Pitluck S."/>
            <person name="Mikhailova N."/>
            <person name="Pati A."/>
            <person name="Ivanova N."/>
            <person name="Mavromatis K."/>
            <person name="Chen A."/>
            <person name="Palaniappan K."/>
            <person name="Chain P."/>
            <person name="Land M."/>
            <person name="Hauser L."/>
            <person name="Chang Y.J."/>
            <person name="Jeffries C.D."/>
            <person name="Chertkov O."/>
            <person name="Brettin T."/>
            <person name="Detter J.C."/>
            <person name="Han C."/>
            <person name="Ali Z."/>
            <person name="Tindall B.J."/>
            <person name="Goker M."/>
            <person name="Bristow J."/>
            <person name="Eisen J.A."/>
            <person name="Markowitz V."/>
            <person name="Hugenholtz P."/>
            <person name="Kyrpides N.C."/>
            <person name="Klenk H.P."/>
        </authorList>
    </citation>
    <scope>NUCLEOTIDE SEQUENCE [LARGE SCALE GENOMIC DNA]</scope>
    <source>
        <strain evidence="9">DSM 44928 / JCM 14897 / NBRC 102108 / NRRL B-24433 / ID139908</strain>
    </source>
</reference>
<protein>
    <recommendedName>
        <fullName evidence="2">galactosylceramidase</fullName>
        <ecNumber evidence="2">3.2.1.46</ecNumber>
    </recommendedName>
    <alternativeName>
        <fullName evidence="5">Galactosylceramidase</fullName>
    </alternativeName>
</protein>
<name>C7Q5G8_CATAD</name>
<dbReference type="GO" id="GO:0006683">
    <property type="term" value="P:galactosylceramide catabolic process"/>
    <property type="evidence" value="ECO:0007669"/>
    <property type="project" value="InterPro"/>
</dbReference>
<dbReference type="Pfam" id="PF21708">
    <property type="entry name" value="Glyco_hydro_59_C"/>
    <property type="match status" value="1"/>
</dbReference>
<dbReference type="STRING" id="479433.Caci_7107"/>